<comment type="caution">
    <text evidence="2">The sequence shown here is derived from an EMBL/GenBank/DDBJ whole genome shotgun (WGS) entry which is preliminary data.</text>
</comment>
<sequence length="496" mass="52651">MVPCTGDGTPERPPVEHLAPGSRAARGAEGTACHAGLAHTGVLPTHRSPGPRGRLDPDPLVREQHPAATKESVASAASVGAGTVFLSTANSLRLAESRGHVSRLPMQGQDAEAEKASPVCRRPKWSALPATPSGTDAMSTLRDHSLGFVGHVQHEEPPSPGSGTPPWSLHLHSDSALPSSLSGHCLAQVLPHDRAHMSWLSGSGPHVTTRRKNPRSSPKIVIFQEMIKAAYDTQKPPLQAGEWKEQNKTRQPGSVSSRTALHTSLILGVQFLGSPQGAAIVSPMTWAGAQGHGPHSGAGNQEPGSRQQALSGEYWEGGIGGWSWPPKLGYVKGVAGVHDLGETVQRTREMGDVQNMAPPEQPANRSEPFLPPHCDLSCSLCSWAPVNTLIFPPLHPTPSSIPSREHTSHYDFRGQKNEFVMKPTHCLGRCLKGLRVQRHSCWCDSCGVTTAHHLAAWDAAKARLDEVAAANNGDEGAGIIIPPAPSFTAHPVHTPG</sequence>
<name>A0AB34HNI5_ESCRO</name>
<feature type="region of interest" description="Disordered" evidence="1">
    <location>
        <begin position="100"/>
        <end position="119"/>
    </location>
</feature>
<accession>A0AB34HNI5</accession>
<proteinExistence type="predicted"/>
<reference evidence="2 3" key="1">
    <citation type="submission" date="2022-11" db="EMBL/GenBank/DDBJ databases">
        <title>Whole genome sequence of Eschrichtius robustus ER-17-0199.</title>
        <authorList>
            <person name="Bruniche-Olsen A."/>
            <person name="Black A.N."/>
            <person name="Fields C.J."/>
            <person name="Walden K."/>
            <person name="Dewoody J.A."/>
        </authorList>
    </citation>
    <scope>NUCLEOTIDE SEQUENCE [LARGE SCALE GENOMIC DNA]</scope>
    <source>
        <strain evidence="2">ER-17-0199</strain>
        <tissue evidence="2">Blubber</tissue>
    </source>
</reference>
<feature type="region of interest" description="Disordered" evidence="1">
    <location>
        <begin position="288"/>
        <end position="308"/>
    </location>
</feature>
<organism evidence="2 3">
    <name type="scientific">Eschrichtius robustus</name>
    <name type="common">California gray whale</name>
    <name type="synonym">Eschrichtius gibbosus</name>
    <dbReference type="NCBI Taxonomy" id="9764"/>
    <lineage>
        <taxon>Eukaryota</taxon>
        <taxon>Metazoa</taxon>
        <taxon>Chordata</taxon>
        <taxon>Craniata</taxon>
        <taxon>Vertebrata</taxon>
        <taxon>Euteleostomi</taxon>
        <taxon>Mammalia</taxon>
        <taxon>Eutheria</taxon>
        <taxon>Laurasiatheria</taxon>
        <taxon>Artiodactyla</taxon>
        <taxon>Whippomorpha</taxon>
        <taxon>Cetacea</taxon>
        <taxon>Mysticeti</taxon>
        <taxon>Eschrichtiidae</taxon>
        <taxon>Eschrichtius</taxon>
    </lineage>
</organism>
<feature type="region of interest" description="Disordered" evidence="1">
    <location>
        <begin position="1"/>
        <end position="77"/>
    </location>
</feature>
<protein>
    <submittedName>
        <fullName evidence="2">Uncharacterized protein</fullName>
    </submittedName>
</protein>
<feature type="compositionally biased region" description="Polar residues" evidence="1">
    <location>
        <begin position="298"/>
        <end position="308"/>
    </location>
</feature>
<evidence type="ECO:0000313" key="3">
    <source>
        <dbReference type="Proteomes" id="UP001159641"/>
    </source>
</evidence>
<feature type="region of interest" description="Disordered" evidence="1">
    <location>
        <begin position="238"/>
        <end position="257"/>
    </location>
</feature>
<dbReference type="AlphaFoldDB" id="A0AB34HNI5"/>
<feature type="compositionally biased region" description="Basic and acidic residues" evidence="1">
    <location>
        <begin position="53"/>
        <end position="65"/>
    </location>
</feature>
<evidence type="ECO:0000313" key="2">
    <source>
        <dbReference type="EMBL" id="KAJ8793104.1"/>
    </source>
</evidence>
<keyword evidence="3" id="KW-1185">Reference proteome</keyword>
<dbReference type="Proteomes" id="UP001159641">
    <property type="component" value="Unassembled WGS sequence"/>
</dbReference>
<gene>
    <name evidence="2" type="ORF">J1605_003781</name>
</gene>
<evidence type="ECO:0000256" key="1">
    <source>
        <dbReference type="SAM" id="MobiDB-lite"/>
    </source>
</evidence>
<dbReference type="EMBL" id="JAIQCJ010001017">
    <property type="protein sequence ID" value="KAJ8793104.1"/>
    <property type="molecule type" value="Genomic_DNA"/>
</dbReference>